<dbReference type="InterPro" id="IPR013878">
    <property type="entry name" value="Mo25"/>
</dbReference>
<feature type="compositionally biased region" description="Basic residues" evidence="2">
    <location>
        <begin position="1"/>
        <end position="14"/>
    </location>
</feature>
<name>A0A445GRU1_GLYSO</name>
<dbReference type="PANTHER" id="PTHR10182:SF3">
    <property type="entry name" value="PROTEIN MO25"/>
    <property type="match status" value="1"/>
</dbReference>
<dbReference type="Gene3D" id="1.25.10.10">
    <property type="entry name" value="Leucine-rich Repeat Variant"/>
    <property type="match status" value="1"/>
</dbReference>
<evidence type="ECO:0000313" key="3">
    <source>
        <dbReference type="EMBL" id="RZB63932.1"/>
    </source>
</evidence>
<sequence length="236" mass="27979">MAARVKRSRRSHRVQTREPASRLDFESRRRKISMSSSSGISVLIQSWPRIELNRIASKFQCFRFRFCQNERFQVEVASSGRRAEKKSRSNCVSSQFFDLYEKFLTSPNYVTRRQSLKLLSEFLLESPNSQIMKQFILEVRYLKVMMTLLRKYTLQHKILLWRTGDDYVFVLIFSHMFIQVFIANPNKPREVKIILSKNQEKPLELLHNLSPGKGSEDEQFEEGKEFIIKEIERLSS</sequence>
<evidence type="ECO:0000256" key="1">
    <source>
        <dbReference type="ARBA" id="ARBA00011012"/>
    </source>
</evidence>
<dbReference type="GO" id="GO:0035556">
    <property type="term" value="P:intracellular signal transduction"/>
    <property type="evidence" value="ECO:0007669"/>
    <property type="project" value="TreeGrafter"/>
</dbReference>
<comment type="similarity">
    <text evidence="1">Belongs to the Mo25 family.</text>
</comment>
<dbReference type="EMBL" id="QZWG01000015">
    <property type="protein sequence ID" value="RZB63932.1"/>
    <property type="molecule type" value="Genomic_DNA"/>
</dbReference>
<feature type="region of interest" description="Disordered" evidence="2">
    <location>
        <begin position="1"/>
        <end position="20"/>
    </location>
</feature>
<protein>
    <submittedName>
        <fullName evidence="3">Putative MO25-like protein isoform A</fullName>
    </submittedName>
</protein>
<dbReference type="Pfam" id="PF08569">
    <property type="entry name" value="Mo25"/>
    <property type="match status" value="1"/>
</dbReference>
<accession>A0A445GRU1</accession>
<dbReference type="InterPro" id="IPR011989">
    <property type="entry name" value="ARM-like"/>
</dbReference>
<proteinExistence type="inferred from homology"/>
<dbReference type="AlphaFoldDB" id="A0A445GRU1"/>
<evidence type="ECO:0000256" key="2">
    <source>
        <dbReference type="SAM" id="MobiDB-lite"/>
    </source>
</evidence>
<reference evidence="3 4" key="1">
    <citation type="submission" date="2018-09" db="EMBL/GenBank/DDBJ databases">
        <title>A high-quality reference genome of wild soybean provides a powerful tool to mine soybean genomes.</title>
        <authorList>
            <person name="Xie M."/>
            <person name="Chung C.Y.L."/>
            <person name="Li M.-W."/>
            <person name="Wong F.-L."/>
            <person name="Chan T.-F."/>
            <person name="Lam H.-M."/>
        </authorList>
    </citation>
    <scope>NUCLEOTIDE SEQUENCE [LARGE SCALE GENOMIC DNA]</scope>
    <source>
        <strain evidence="4">cv. W05</strain>
        <tissue evidence="3">Hypocotyl of etiolated seedlings</tissue>
    </source>
</reference>
<comment type="caution">
    <text evidence="3">The sequence shown here is derived from an EMBL/GenBank/DDBJ whole genome shotgun (WGS) entry which is preliminary data.</text>
</comment>
<dbReference type="Proteomes" id="UP000289340">
    <property type="component" value="Chromosome 15"/>
</dbReference>
<organism evidence="3 4">
    <name type="scientific">Glycine soja</name>
    <name type="common">Wild soybean</name>
    <dbReference type="NCBI Taxonomy" id="3848"/>
    <lineage>
        <taxon>Eukaryota</taxon>
        <taxon>Viridiplantae</taxon>
        <taxon>Streptophyta</taxon>
        <taxon>Embryophyta</taxon>
        <taxon>Tracheophyta</taxon>
        <taxon>Spermatophyta</taxon>
        <taxon>Magnoliopsida</taxon>
        <taxon>eudicotyledons</taxon>
        <taxon>Gunneridae</taxon>
        <taxon>Pentapetalae</taxon>
        <taxon>rosids</taxon>
        <taxon>fabids</taxon>
        <taxon>Fabales</taxon>
        <taxon>Fabaceae</taxon>
        <taxon>Papilionoideae</taxon>
        <taxon>50 kb inversion clade</taxon>
        <taxon>NPAAA clade</taxon>
        <taxon>indigoferoid/millettioid clade</taxon>
        <taxon>Phaseoleae</taxon>
        <taxon>Glycine</taxon>
        <taxon>Glycine subgen. Soja</taxon>
    </lineage>
</organism>
<keyword evidence="4" id="KW-1185">Reference proteome</keyword>
<dbReference type="PANTHER" id="PTHR10182">
    <property type="entry name" value="CALCIUM-BINDING PROTEIN 39-RELATED"/>
    <property type="match status" value="1"/>
</dbReference>
<dbReference type="SUPFAM" id="SSF48371">
    <property type="entry name" value="ARM repeat"/>
    <property type="match status" value="1"/>
</dbReference>
<gene>
    <name evidence="3" type="ORF">D0Y65_040486</name>
</gene>
<dbReference type="InterPro" id="IPR016024">
    <property type="entry name" value="ARM-type_fold"/>
</dbReference>
<dbReference type="GO" id="GO:0043539">
    <property type="term" value="F:protein serine/threonine kinase activator activity"/>
    <property type="evidence" value="ECO:0007669"/>
    <property type="project" value="TreeGrafter"/>
</dbReference>
<evidence type="ECO:0000313" key="4">
    <source>
        <dbReference type="Proteomes" id="UP000289340"/>
    </source>
</evidence>